<protein>
    <recommendedName>
        <fullName evidence="3">Tr-type G domain-containing protein</fullName>
    </recommendedName>
</protein>
<reference evidence="1 2" key="1">
    <citation type="submission" date="2018-04" db="EMBL/GenBank/DDBJ databases">
        <title>Flavobacterium sp. nov., isolated from glacier ice.</title>
        <authorList>
            <person name="Liu Q."/>
            <person name="Xin Y.-H."/>
        </authorList>
    </citation>
    <scope>NUCLEOTIDE SEQUENCE [LARGE SCALE GENOMIC DNA]</scope>
    <source>
        <strain evidence="1 2">LB2P30</strain>
    </source>
</reference>
<dbReference type="SUPFAM" id="SSF52540">
    <property type="entry name" value="P-loop containing nucleoside triphosphate hydrolases"/>
    <property type="match status" value="1"/>
</dbReference>
<evidence type="ECO:0000313" key="2">
    <source>
        <dbReference type="Proteomes" id="UP000245618"/>
    </source>
</evidence>
<name>A0A2U1JJ11_9FLAO</name>
<dbReference type="EMBL" id="QCZH01000045">
    <property type="protein sequence ID" value="PWA05121.1"/>
    <property type="molecule type" value="Genomic_DNA"/>
</dbReference>
<dbReference type="RefSeq" id="WP_116764820.1">
    <property type="nucleotide sequence ID" value="NZ_QCZH01000045.1"/>
</dbReference>
<organism evidence="1 2">
    <name type="scientific">Flavobacterium laiguense</name>
    <dbReference type="NCBI Taxonomy" id="2169409"/>
    <lineage>
        <taxon>Bacteria</taxon>
        <taxon>Pseudomonadati</taxon>
        <taxon>Bacteroidota</taxon>
        <taxon>Flavobacteriia</taxon>
        <taxon>Flavobacteriales</taxon>
        <taxon>Flavobacteriaceae</taxon>
        <taxon>Flavobacterium</taxon>
    </lineage>
</organism>
<proteinExistence type="predicted"/>
<comment type="caution">
    <text evidence="1">The sequence shown here is derived from an EMBL/GenBank/DDBJ whole genome shotgun (WGS) entry which is preliminary data.</text>
</comment>
<accession>A0A2U1JJ11</accession>
<evidence type="ECO:0000313" key="1">
    <source>
        <dbReference type="EMBL" id="PWA05121.1"/>
    </source>
</evidence>
<dbReference type="AlphaFoldDB" id="A0A2U1JJ11"/>
<dbReference type="OrthoDB" id="1453756at2"/>
<dbReference type="Proteomes" id="UP000245618">
    <property type="component" value="Unassembled WGS sequence"/>
</dbReference>
<evidence type="ECO:0008006" key="3">
    <source>
        <dbReference type="Google" id="ProtNLM"/>
    </source>
</evidence>
<keyword evidence="2" id="KW-1185">Reference proteome</keyword>
<sequence>MKIIALIGKDHCGKTTTLNIVHDLMLENGKSTCKITIGNPIYKDFSDIVDFKTLKIAFFTMGDYSLETTRIIKEYKEFNVDILILASNTKFVNPIKLIEKYDHLLVKKTIDTTNTETGKIAVNNSDAKIIFSLI</sequence>
<gene>
    <name evidence="1" type="ORF">DB891_17280</name>
</gene>
<dbReference type="InterPro" id="IPR027417">
    <property type="entry name" value="P-loop_NTPase"/>
</dbReference>